<keyword evidence="6 10" id="KW-0479">Metal-binding</keyword>
<dbReference type="PANTHER" id="PTHR43226">
    <property type="entry name" value="XAA-PRO AMINOPEPTIDASE 3"/>
    <property type="match status" value="1"/>
</dbReference>
<dbReference type="SUPFAM" id="SSF53092">
    <property type="entry name" value="Creatinase/prolidase N-terminal domain"/>
    <property type="match status" value="1"/>
</dbReference>
<name>A0A0C2CNJ2_9BACT</name>
<comment type="catalytic activity">
    <reaction evidence="1">
        <text>Release of any N-terminal amino acid, including proline, that is linked to proline, even from a dipeptide or tripeptide.</text>
        <dbReference type="EC" id="3.4.11.9"/>
    </reaction>
</comment>
<sequence>MPTGPRPSVEAYAERRARIANRLGSESGALLLYGGALQTRANDTEFRFRPDSDFHYLTGLEEPGAVMLLVPGAQGGDPRFVLFVRERDRDAEIWSGRRIGPTGAIEQFGASEAFALAELDERLPALLDGCETVYLPVGRWPTLDASLAKAVSSLRRRNREGRTPPLRYGEAADLVGEDRILKDAAGLASLRRAIDLSAAGHVAAMRQAKPGMWEYEIEALLEYEFRRRGSSGSGYGSIVGSGDNATVLHYVDNCDQMRDGEVLLIDAGAEWDYFSGDITRSWPVSGRFTGEQRAVYEVVLAANLAGIERAVVGSNIDAIHETCLDVLCEGMAELGLFESLAGLGAAAAAQIRDEALYKRYYMHRTSHWLGIDVHDAGRYTLGGVPRPLAPGHVLTVEPALYIAADASDAPARFRGLGVRIEDDVLVRAEGPEILSAAAPKQIAELEAIIGRG</sequence>
<dbReference type="GO" id="GO:0005829">
    <property type="term" value="C:cytosol"/>
    <property type="evidence" value="ECO:0007669"/>
    <property type="project" value="TreeGrafter"/>
</dbReference>
<evidence type="ECO:0000256" key="6">
    <source>
        <dbReference type="ARBA" id="ARBA00022723"/>
    </source>
</evidence>
<evidence type="ECO:0000256" key="5">
    <source>
        <dbReference type="ARBA" id="ARBA00022670"/>
    </source>
</evidence>
<dbReference type="SUPFAM" id="SSF55920">
    <property type="entry name" value="Creatinase/aminopeptidase"/>
    <property type="match status" value="1"/>
</dbReference>
<keyword evidence="12" id="KW-0031">Aminopeptidase</keyword>
<keyword evidence="7" id="KW-0378">Hydrolase</keyword>
<keyword evidence="8" id="KW-0482">Metalloprotease</keyword>
<comment type="similarity">
    <text evidence="3 10">Belongs to the peptidase M24B family.</text>
</comment>
<feature type="domain" description="Aminopeptidase P N-terminal" evidence="11">
    <location>
        <begin position="7"/>
        <end position="144"/>
    </location>
</feature>
<reference evidence="12 13" key="1">
    <citation type="submission" date="2014-12" db="EMBL/GenBank/DDBJ databases">
        <title>Genome assembly of Enhygromyxa salina DSM 15201.</title>
        <authorList>
            <person name="Sharma G."/>
            <person name="Subramanian S."/>
        </authorList>
    </citation>
    <scope>NUCLEOTIDE SEQUENCE [LARGE SCALE GENOMIC DNA]</scope>
    <source>
        <strain evidence="12 13">DSM 15201</strain>
    </source>
</reference>
<comment type="caution">
    <text evidence="12">The sequence shown here is derived from an EMBL/GenBank/DDBJ whole genome shotgun (WGS) entry which is preliminary data.</text>
</comment>
<keyword evidence="5" id="KW-0645">Protease</keyword>
<evidence type="ECO:0000313" key="13">
    <source>
        <dbReference type="Proteomes" id="UP000031599"/>
    </source>
</evidence>
<dbReference type="Proteomes" id="UP000031599">
    <property type="component" value="Unassembled WGS sequence"/>
</dbReference>
<protein>
    <recommendedName>
        <fullName evidence="4">Xaa-Pro aminopeptidase</fullName>
        <ecNumber evidence="4">3.4.11.9</ecNumber>
    </recommendedName>
</protein>
<dbReference type="AlphaFoldDB" id="A0A0C2CNJ2"/>
<comment type="cofactor">
    <cofactor evidence="2">
        <name>Mn(2+)</name>
        <dbReference type="ChEBI" id="CHEBI:29035"/>
    </cofactor>
</comment>
<dbReference type="EC" id="3.4.11.9" evidence="4"/>
<evidence type="ECO:0000256" key="1">
    <source>
        <dbReference type="ARBA" id="ARBA00001424"/>
    </source>
</evidence>
<evidence type="ECO:0000256" key="3">
    <source>
        <dbReference type="ARBA" id="ARBA00008766"/>
    </source>
</evidence>
<dbReference type="EMBL" id="JMCC02000119">
    <property type="protein sequence ID" value="KIG12776.1"/>
    <property type="molecule type" value="Genomic_DNA"/>
</dbReference>
<dbReference type="InterPro" id="IPR007865">
    <property type="entry name" value="Aminopep_P_N"/>
</dbReference>
<evidence type="ECO:0000256" key="8">
    <source>
        <dbReference type="ARBA" id="ARBA00023049"/>
    </source>
</evidence>
<dbReference type="PANTHER" id="PTHR43226:SF4">
    <property type="entry name" value="XAA-PRO AMINOPEPTIDASE 3"/>
    <property type="match status" value="1"/>
</dbReference>
<dbReference type="PROSITE" id="PS00491">
    <property type="entry name" value="PROLINE_PEPTIDASE"/>
    <property type="match status" value="1"/>
</dbReference>
<dbReference type="InterPro" id="IPR036005">
    <property type="entry name" value="Creatinase/aminopeptidase-like"/>
</dbReference>
<accession>A0A0C2CNJ2</accession>
<dbReference type="GO" id="GO:0070006">
    <property type="term" value="F:metalloaminopeptidase activity"/>
    <property type="evidence" value="ECO:0007669"/>
    <property type="project" value="InterPro"/>
</dbReference>
<evidence type="ECO:0000256" key="10">
    <source>
        <dbReference type="RuleBase" id="RU000590"/>
    </source>
</evidence>
<dbReference type="GO" id="GO:0006508">
    <property type="term" value="P:proteolysis"/>
    <property type="evidence" value="ECO:0007669"/>
    <property type="project" value="UniProtKB-KW"/>
</dbReference>
<dbReference type="SMART" id="SM01011">
    <property type="entry name" value="AMP_N"/>
    <property type="match status" value="1"/>
</dbReference>
<dbReference type="InterPro" id="IPR052433">
    <property type="entry name" value="X-Pro_dipept-like"/>
</dbReference>
<dbReference type="RefSeq" id="WP_052557054.1">
    <property type="nucleotide sequence ID" value="NZ_JMCC02000119.1"/>
</dbReference>
<proteinExistence type="inferred from homology"/>
<evidence type="ECO:0000256" key="4">
    <source>
        <dbReference type="ARBA" id="ARBA00012574"/>
    </source>
</evidence>
<dbReference type="GO" id="GO:0030145">
    <property type="term" value="F:manganese ion binding"/>
    <property type="evidence" value="ECO:0007669"/>
    <property type="project" value="InterPro"/>
</dbReference>
<dbReference type="InterPro" id="IPR001131">
    <property type="entry name" value="Peptidase_M24B_aminopep-P_CS"/>
</dbReference>
<evidence type="ECO:0000313" key="12">
    <source>
        <dbReference type="EMBL" id="KIG12776.1"/>
    </source>
</evidence>
<dbReference type="InterPro" id="IPR000994">
    <property type="entry name" value="Pept_M24"/>
</dbReference>
<dbReference type="InterPro" id="IPR029149">
    <property type="entry name" value="Creatin/AminoP/Spt16_N"/>
</dbReference>
<evidence type="ECO:0000256" key="9">
    <source>
        <dbReference type="ARBA" id="ARBA00023211"/>
    </source>
</evidence>
<evidence type="ECO:0000256" key="2">
    <source>
        <dbReference type="ARBA" id="ARBA00001936"/>
    </source>
</evidence>
<gene>
    <name evidence="12" type="ORF">DB30_01037</name>
</gene>
<organism evidence="12 13">
    <name type="scientific">Enhygromyxa salina</name>
    <dbReference type="NCBI Taxonomy" id="215803"/>
    <lineage>
        <taxon>Bacteria</taxon>
        <taxon>Pseudomonadati</taxon>
        <taxon>Myxococcota</taxon>
        <taxon>Polyangia</taxon>
        <taxon>Nannocystales</taxon>
        <taxon>Nannocystaceae</taxon>
        <taxon>Enhygromyxa</taxon>
    </lineage>
</organism>
<dbReference type="Pfam" id="PF00557">
    <property type="entry name" value="Peptidase_M24"/>
    <property type="match status" value="1"/>
</dbReference>
<evidence type="ECO:0000259" key="11">
    <source>
        <dbReference type="SMART" id="SM01011"/>
    </source>
</evidence>
<evidence type="ECO:0000256" key="7">
    <source>
        <dbReference type="ARBA" id="ARBA00022801"/>
    </source>
</evidence>
<dbReference type="Pfam" id="PF05195">
    <property type="entry name" value="AMP_N"/>
    <property type="match status" value="1"/>
</dbReference>
<keyword evidence="9" id="KW-0464">Manganese</keyword>
<dbReference type="Gene3D" id="3.90.230.10">
    <property type="entry name" value="Creatinase/methionine aminopeptidase superfamily"/>
    <property type="match status" value="1"/>
</dbReference>
<dbReference type="CDD" id="cd01087">
    <property type="entry name" value="Prolidase"/>
    <property type="match status" value="1"/>
</dbReference>
<dbReference type="Gene3D" id="3.40.350.10">
    <property type="entry name" value="Creatinase/prolidase N-terminal domain"/>
    <property type="match status" value="1"/>
</dbReference>